<feature type="chain" id="PRO_5046060669" evidence="1">
    <location>
        <begin position="23"/>
        <end position="69"/>
    </location>
</feature>
<keyword evidence="3" id="KW-1185">Reference proteome</keyword>
<keyword evidence="1" id="KW-0732">Signal</keyword>
<dbReference type="RefSeq" id="WP_345122532.1">
    <property type="nucleotide sequence ID" value="NZ_BAABDI010000007.1"/>
</dbReference>
<accession>A0ABP7PQH1</accession>
<protein>
    <submittedName>
        <fullName evidence="2">Uncharacterized protein</fullName>
    </submittedName>
</protein>
<evidence type="ECO:0000256" key="1">
    <source>
        <dbReference type="SAM" id="SignalP"/>
    </source>
</evidence>
<comment type="caution">
    <text evidence="2">The sequence shown here is derived from an EMBL/GenBank/DDBJ whole genome shotgun (WGS) entry which is preliminary data.</text>
</comment>
<evidence type="ECO:0000313" key="2">
    <source>
        <dbReference type="EMBL" id="GAA3969527.1"/>
    </source>
</evidence>
<organism evidence="2 3">
    <name type="scientific">Hymenobacter antarcticus</name>
    <dbReference type="NCBI Taxonomy" id="486270"/>
    <lineage>
        <taxon>Bacteria</taxon>
        <taxon>Pseudomonadati</taxon>
        <taxon>Bacteroidota</taxon>
        <taxon>Cytophagia</taxon>
        <taxon>Cytophagales</taxon>
        <taxon>Hymenobacteraceae</taxon>
        <taxon>Hymenobacter</taxon>
    </lineage>
</organism>
<reference evidence="3" key="1">
    <citation type="journal article" date="2019" name="Int. J. Syst. Evol. Microbiol.">
        <title>The Global Catalogue of Microorganisms (GCM) 10K type strain sequencing project: providing services to taxonomists for standard genome sequencing and annotation.</title>
        <authorList>
            <consortium name="The Broad Institute Genomics Platform"/>
            <consortium name="The Broad Institute Genome Sequencing Center for Infectious Disease"/>
            <person name="Wu L."/>
            <person name="Ma J."/>
        </authorList>
    </citation>
    <scope>NUCLEOTIDE SEQUENCE [LARGE SCALE GENOMIC DNA]</scope>
    <source>
        <strain evidence="3">JCM 17217</strain>
    </source>
</reference>
<dbReference type="Proteomes" id="UP001501556">
    <property type="component" value="Unassembled WGS sequence"/>
</dbReference>
<evidence type="ECO:0000313" key="3">
    <source>
        <dbReference type="Proteomes" id="UP001501556"/>
    </source>
</evidence>
<dbReference type="EMBL" id="BAABDI010000007">
    <property type="protein sequence ID" value="GAA3969527.1"/>
    <property type="molecule type" value="Genomic_DNA"/>
</dbReference>
<proteinExistence type="predicted"/>
<sequence length="69" mass="6951">MKNASASLVCLLLALVSLSASAQTTRRVNNSGITGPNIYADIQAAIKLQRHCGGSNGCRVPPGSVAGLG</sequence>
<feature type="signal peptide" evidence="1">
    <location>
        <begin position="1"/>
        <end position="22"/>
    </location>
</feature>
<gene>
    <name evidence="2" type="ORF">GCM10022407_14320</name>
</gene>
<name>A0ABP7PQH1_9BACT</name>